<name>A0A166BCD5_9AGAM</name>
<keyword evidence="7" id="KW-1133">Transmembrane helix</keyword>
<dbReference type="PANTHER" id="PTHR46300">
    <property type="entry name" value="P450, PUTATIVE (EUROFUNG)-RELATED-RELATED"/>
    <property type="match status" value="1"/>
</dbReference>
<reference evidence="12 13" key="1">
    <citation type="journal article" date="2016" name="Mol. Biol. Evol.">
        <title>Comparative Genomics of Early-Diverging Mushroom-Forming Fungi Provides Insights into the Origins of Lignocellulose Decay Capabilities.</title>
        <authorList>
            <person name="Nagy L.G."/>
            <person name="Riley R."/>
            <person name="Tritt A."/>
            <person name="Adam C."/>
            <person name="Daum C."/>
            <person name="Floudas D."/>
            <person name="Sun H."/>
            <person name="Yadav J.S."/>
            <person name="Pangilinan J."/>
            <person name="Larsson K.H."/>
            <person name="Matsuura K."/>
            <person name="Barry K."/>
            <person name="Labutti K."/>
            <person name="Kuo R."/>
            <person name="Ohm R.A."/>
            <person name="Bhattacharya S.S."/>
            <person name="Shirouzu T."/>
            <person name="Yoshinaga Y."/>
            <person name="Martin F.M."/>
            <person name="Grigoriev I.V."/>
            <person name="Hibbett D.S."/>
        </authorList>
    </citation>
    <scope>NUCLEOTIDE SEQUENCE [LARGE SCALE GENOMIC DNA]</scope>
    <source>
        <strain evidence="12 13">CBS 109695</strain>
    </source>
</reference>
<accession>A0A166BCD5</accession>
<protein>
    <submittedName>
        <fullName evidence="12">Uncharacterized protein</fullName>
    </submittedName>
</protein>
<evidence type="ECO:0000256" key="10">
    <source>
        <dbReference type="ARBA" id="ARBA00023033"/>
    </source>
</evidence>
<feature type="non-terminal residue" evidence="12">
    <location>
        <position position="1"/>
    </location>
</feature>
<dbReference type="Proteomes" id="UP000076532">
    <property type="component" value="Unassembled WGS sequence"/>
</dbReference>
<dbReference type="EMBL" id="KV417646">
    <property type="protein sequence ID" value="KZP12496.1"/>
    <property type="molecule type" value="Genomic_DNA"/>
</dbReference>
<keyword evidence="9" id="KW-0408">Iron</keyword>
<comment type="cofactor">
    <cofactor evidence="1">
        <name>heme</name>
        <dbReference type="ChEBI" id="CHEBI:30413"/>
    </cofactor>
</comment>
<keyword evidence="4" id="KW-0349">Heme</keyword>
<gene>
    <name evidence="12" type="ORF">FIBSPDRAFT_754844</name>
</gene>
<comment type="similarity">
    <text evidence="3">Belongs to the cytochrome P450 family.</text>
</comment>
<dbReference type="Gene3D" id="1.10.630.10">
    <property type="entry name" value="Cytochrome P450"/>
    <property type="match status" value="1"/>
</dbReference>
<dbReference type="SUPFAM" id="SSF48264">
    <property type="entry name" value="Cytochrome P450"/>
    <property type="match status" value="1"/>
</dbReference>
<dbReference type="GO" id="GO:0016705">
    <property type="term" value="F:oxidoreductase activity, acting on paired donors, with incorporation or reduction of molecular oxygen"/>
    <property type="evidence" value="ECO:0007669"/>
    <property type="project" value="InterPro"/>
</dbReference>
<keyword evidence="8" id="KW-0560">Oxidoreductase</keyword>
<sequence>SFKSKSKRLPPGPRSLPVIVNFYHVPLRHPWIAFTGWGKKYNVPNCDVVHLHGLGLSIVLLTSMKAVNELLDRRGTVYSHRPVFPMVGNGRWSASFIC</sequence>
<proteinExistence type="inferred from homology"/>
<evidence type="ECO:0000313" key="12">
    <source>
        <dbReference type="EMBL" id="KZP12496.1"/>
    </source>
</evidence>
<dbReference type="GO" id="GO:0016020">
    <property type="term" value="C:membrane"/>
    <property type="evidence" value="ECO:0007669"/>
    <property type="project" value="UniProtKB-SubCell"/>
</dbReference>
<keyword evidence="13" id="KW-1185">Reference proteome</keyword>
<evidence type="ECO:0000256" key="3">
    <source>
        <dbReference type="ARBA" id="ARBA00010617"/>
    </source>
</evidence>
<evidence type="ECO:0000256" key="11">
    <source>
        <dbReference type="ARBA" id="ARBA00023136"/>
    </source>
</evidence>
<evidence type="ECO:0000256" key="7">
    <source>
        <dbReference type="ARBA" id="ARBA00022989"/>
    </source>
</evidence>
<dbReference type="GO" id="GO:0004497">
    <property type="term" value="F:monooxygenase activity"/>
    <property type="evidence" value="ECO:0007669"/>
    <property type="project" value="UniProtKB-KW"/>
</dbReference>
<keyword evidence="6" id="KW-0479">Metal-binding</keyword>
<comment type="subcellular location">
    <subcellularLocation>
        <location evidence="2">Membrane</location>
        <topology evidence="2">Single-pass membrane protein</topology>
    </subcellularLocation>
</comment>
<dbReference type="GO" id="GO:0020037">
    <property type="term" value="F:heme binding"/>
    <property type="evidence" value="ECO:0007669"/>
    <property type="project" value="InterPro"/>
</dbReference>
<organism evidence="12 13">
    <name type="scientific">Athelia psychrophila</name>
    <dbReference type="NCBI Taxonomy" id="1759441"/>
    <lineage>
        <taxon>Eukaryota</taxon>
        <taxon>Fungi</taxon>
        <taxon>Dikarya</taxon>
        <taxon>Basidiomycota</taxon>
        <taxon>Agaricomycotina</taxon>
        <taxon>Agaricomycetes</taxon>
        <taxon>Agaricomycetidae</taxon>
        <taxon>Atheliales</taxon>
        <taxon>Atheliaceae</taxon>
        <taxon>Athelia</taxon>
    </lineage>
</organism>
<dbReference type="InterPro" id="IPR036396">
    <property type="entry name" value="Cyt_P450_sf"/>
</dbReference>
<dbReference type="AlphaFoldDB" id="A0A166BCD5"/>
<evidence type="ECO:0000256" key="6">
    <source>
        <dbReference type="ARBA" id="ARBA00022723"/>
    </source>
</evidence>
<evidence type="ECO:0000256" key="1">
    <source>
        <dbReference type="ARBA" id="ARBA00001971"/>
    </source>
</evidence>
<keyword evidence="10" id="KW-0503">Monooxygenase</keyword>
<dbReference type="GO" id="GO:0005506">
    <property type="term" value="F:iron ion binding"/>
    <property type="evidence" value="ECO:0007669"/>
    <property type="project" value="InterPro"/>
</dbReference>
<keyword evidence="5" id="KW-0812">Transmembrane</keyword>
<keyword evidence="11" id="KW-0472">Membrane</keyword>
<evidence type="ECO:0000256" key="8">
    <source>
        <dbReference type="ARBA" id="ARBA00023002"/>
    </source>
</evidence>
<evidence type="ECO:0000313" key="13">
    <source>
        <dbReference type="Proteomes" id="UP000076532"/>
    </source>
</evidence>
<dbReference type="PANTHER" id="PTHR46300:SF2">
    <property type="entry name" value="CYTOCHROME P450 MONOOXYGENASE ALNH-RELATED"/>
    <property type="match status" value="1"/>
</dbReference>
<evidence type="ECO:0000256" key="2">
    <source>
        <dbReference type="ARBA" id="ARBA00004167"/>
    </source>
</evidence>
<evidence type="ECO:0000256" key="4">
    <source>
        <dbReference type="ARBA" id="ARBA00022617"/>
    </source>
</evidence>
<evidence type="ECO:0000256" key="9">
    <source>
        <dbReference type="ARBA" id="ARBA00023004"/>
    </source>
</evidence>
<dbReference type="InterPro" id="IPR050364">
    <property type="entry name" value="Cytochrome_P450_fung"/>
</dbReference>
<dbReference type="OrthoDB" id="1055148at2759"/>
<evidence type="ECO:0000256" key="5">
    <source>
        <dbReference type="ARBA" id="ARBA00022692"/>
    </source>
</evidence>